<keyword evidence="4 5" id="KW-0472">Membrane</keyword>
<reference evidence="6" key="1">
    <citation type="submission" date="2014-05" db="EMBL/GenBank/DDBJ databases">
        <title>The genome and life-stage specific transcriptomes of Globodera pallida elucidate key aspects of plant parasitism by a cyst nematode.</title>
        <authorList>
            <person name="Cotton J.A."/>
            <person name="Lilley C.J."/>
            <person name="Jones L.M."/>
            <person name="Kikuchi T."/>
            <person name="Reid A.J."/>
            <person name="Thorpe P."/>
            <person name="Tsai I.J."/>
            <person name="Beasley H."/>
            <person name="Blok V."/>
            <person name="Cock P.J.A."/>
            <person name="Van den Akker S.E."/>
            <person name="Holroyd N."/>
            <person name="Hunt M."/>
            <person name="Mantelin S."/>
            <person name="Naghra H."/>
            <person name="Pain A."/>
            <person name="Palomares-Rius J.E."/>
            <person name="Zarowiecki M."/>
            <person name="Berriman M."/>
            <person name="Jones J.T."/>
            <person name="Urwin P.E."/>
        </authorList>
    </citation>
    <scope>NUCLEOTIDE SEQUENCE [LARGE SCALE GENOMIC DNA]</scope>
    <source>
        <strain evidence="6">Lindley</strain>
    </source>
</reference>
<evidence type="ECO:0000256" key="1">
    <source>
        <dbReference type="ARBA" id="ARBA00004141"/>
    </source>
</evidence>
<evidence type="ECO:0000256" key="4">
    <source>
        <dbReference type="ARBA" id="ARBA00023136"/>
    </source>
</evidence>
<dbReference type="AlphaFoldDB" id="A0A183BRJ6"/>
<dbReference type="WBParaSite" id="GPLIN_000323200">
    <property type="protein sequence ID" value="GPLIN_000323200"/>
    <property type="gene ID" value="GPLIN_000323200"/>
</dbReference>
<evidence type="ECO:0000256" key="5">
    <source>
        <dbReference type="RuleBase" id="RU004379"/>
    </source>
</evidence>
<proteinExistence type="inferred from homology"/>
<evidence type="ECO:0000313" key="7">
    <source>
        <dbReference type="WBParaSite" id="GPLIN_000323200"/>
    </source>
</evidence>
<dbReference type="PANTHER" id="PTHR23291">
    <property type="entry name" value="BAX INHIBITOR-RELATED"/>
    <property type="match status" value="1"/>
</dbReference>
<feature type="transmembrane region" description="Helical" evidence="5">
    <location>
        <begin position="238"/>
        <end position="257"/>
    </location>
</feature>
<dbReference type="InterPro" id="IPR006214">
    <property type="entry name" value="Bax_inhibitor_1-related"/>
</dbReference>
<reference evidence="7" key="2">
    <citation type="submission" date="2016-06" db="UniProtKB">
        <authorList>
            <consortium name="WormBaseParasite"/>
        </authorList>
    </citation>
    <scope>IDENTIFICATION</scope>
</reference>
<feature type="transmembrane region" description="Helical" evidence="5">
    <location>
        <begin position="178"/>
        <end position="201"/>
    </location>
</feature>
<dbReference type="Proteomes" id="UP000050741">
    <property type="component" value="Unassembled WGS sequence"/>
</dbReference>
<dbReference type="Pfam" id="PF01027">
    <property type="entry name" value="Bax1-I"/>
    <property type="match status" value="1"/>
</dbReference>
<name>A0A183BRJ6_GLOPA</name>
<keyword evidence="2 5" id="KW-0812">Transmembrane</keyword>
<accession>A0A183BRJ6</accession>
<feature type="transmembrane region" description="Helical" evidence="5">
    <location>
        <begin position="147"/>
        <end position="172"/>
    </location>
</feature>
<feature type="transmembrane region" description="Helical" evidence="5">
    <location>
        <begin position="208"/>
        <end position="232"/>
    </location>
</feature>
<evidence type="ECO:0000313" key="6">
    <source>
        <dbReference type="Proteomes" id="UP000050741"/>
    </source>
</evidence>
<feature type="transmembrane region" description="Helical" evidence="5">
    <location>
        <begin position="115"/>
        <end position="135"/>
    </location>
</feature>
<dbReference type="GO" id="GO:0005783">
    <property type="term" value="C:endoplasmic reticulum"/>
    <property type="evidence" value="ECO:0007669"/>
    <property type="project" value="TreeGrafter"/>
</dbReference>
<dbReference type="PANTHER" id="PTHR23291:SF127">
    <property type="entry name" value="PROTEIN LIFEGUARD 1-LIKE"/>
    <property type="match status" value="1"/>
</dbReference>
<evidence type="ECO:0000256" key="3">
    <source>
        <dbReference type="ARBA" id="ARBA00022989"/>
    </source>
</evidence>
<keyword evidence="6" id="KW-1185">Reference proteome</keyword>
<dbReference type="GO" id="GO:0016020">
    <property type="term" value="C:membrane"/>
    <property type="evidence" value="ECO:0007669"/>
    <property type="project" value="UniProtKB-SubCell"/>
</dbReference>
<sequence length="287" mass="31991">MYLRCILVNLSLLSPHSIRAKANGMRLRILPFLSRPNGRLFLSNIARKVQLDVVPKQNGYFHVHMYFEIIVIVLYNSQGMPVVNPNTNNAVSGGMPKNELGFNDQTIRAAFVHKVFFLVAAMLGVVTVMCALPYVHPPLMAFTKNNFGLYLGALSTFLVVYFALMCCCDGVITAYYSAAFVVMAEAITAVSCAGIALFALVTKRDITGVFGFMLIATIVLMMFGFLVAMSSFFFHGRILHIVYALLGALFFMFYLAIDIQMIMGGRRKYEISPKEHIFAAIILFTVR</sequence>
<dbReference type="GO" id="GO:2001234">
    <property type="term" value="P:negative regulation of apoptotic signaling pathway"/>
    <property type="evidence" value="ECO:0007669"/>
    <property type="project" value="TreeGrafter"/>
</dbReference>
<comment type="similarity">
    <text evidence="5">Belongs to the BI1 family.</text>
</comment>
<protein>
    <submittedName>
        <fullName evidence="7">Bax inhibitor 1</fullName>
    </submittedName>
</protein>
<dbReference type="GO" id="GO:0005794">
    <property type="term" value="C:Golgi apparatus"/>
    <property type="evidence" value="ECO:0007669"/>
    <property type="project" value="TreeGrafter"/>
</dbReference>
<comment type="subcellular location">
    <subcellularLocation>
        <location evidence="1">Membrane</location>
        <topology evidence="1">Multi-pass membrane protein</topology>
    </subcellularLocation>
</comment>
<evidence type="ECO:0000256" key="2">
    <source>
        <dbReference type="ARBA" id="ARBA00022692"/>
    </source>
</evidence>
<organism evidence="6 7">
    <name type="scientific">Globodera pallida</name>
    <name type="common">Potato cyst nematode worm</name>
    <name type="synonym">Heterodera pallida</name>
    <dbReference type="NCBI Taxonomy" id="36090"/>
    <lineage>
        <taxon>Eukaryota</taxon>
        <taxon>Metazoa</taxon>
        <taxon>Ecdysozoa</taxon>
        <taxon>Nematoda</taxon>
        <taxon>Chromadorea</taxon>
        <taxon>Rhabditida</taxon>
        <taxon>Tylenchina</taxon>
        <taxon>Tylenchomorpha</taxon>
        <taxon>Tylenchoidea</taxon>
        <taxon>Heteroderidae</taxon>
        <taxon>Heteroderinae</taxon>
        <taxon>Globodera</taxon>
    </lineage>
</organism>
<keyword evidence="3 5" id="KW-1133">Transmembrane helix</keyword>